<dbReference type="Gene3D" id="1.10.10.2150">
    <property type="entry name" value="Ribosomal RNA-processing protein 8, N-terminal domain"/>
    <property type="match status" value="1"/>
</dbReference>
<feature type="region of interest" description="Disordered" evidence="10">
    <location>
        <begin position="38"/>
        <end position="95"/>
    </location>
</feature>
<keyword evidence="12" id="KW-1185">Reference proteome</keyword>
<feature type="region of interest" description="Disordered" evidence="10">
    <location>
        <begin position="111"/>
        <end position="142"/>
    </location>
</feature>
<evidence type="ECO:0000256" key="5">
    <source>
        <dbReference type="ARBA" id="ARBA00022603"/>
    </source>
</evidence>
<keyword evidence="7 9" id="KW-0949">S-adenosyl-L-methionine</keyword>
<evidence type="ECO:0000256" key="9">
    <source>
        <dbReference type="RuleBase" id="RU365074"/>
    </source>
</evidence>
<comment type="similarity">
    <text evidence="2 9">Belongs to the methyltransferase superfamily. RRP8 family.</text>
</comment>
<dbReference type="InterPro" id="IPR029063">
    <property type="entry name" value="SAM-dependent_MTases_sf"/>
</dbReference>
<dbReference type="Proteomes" id="UP001642483">
    <property type="component" value="Unassembled WGS sequence"/>
</dbReference>
<comment type="caution">
    <text evidence="11">The sequence shown here is derived from an EMBL/GenBank/DDBJ whole genome shotgun (WGS) entry which is preliminary data.</text>
</comment>
<dbReference type="PANTHER" id="PTHR12787:SF0">
    <property type="entry name" value="RIBOSOMAL RNA-PROCESSING PROTEIN 8"/>
    <property type="match status" value="1"/>
</dbReference>
<dbReference type="SUPFAM" id="SSF53335">
    <property type="entry name" value="S-adenosyl-L-methionine-dependent methyltransferases"/>
    <property type="match status" value="1"/>
</dbReference>
<keyword evidence="8 9" id="KW-0539">Nucleus</keyword>
<dbReference type="InterPro" id="IPR007823">
    <property type="entry name" value="RRP8"/>
</dbReference>
<protein>
    <recommendedName>
        <fullName evidence="3 9">Ribosomal RNA-processing protein 8</fullName>
        <ecNumber evidence="9">2.1.1.-</ecNumber>
    </recommendedName>
</protein>
<feature type="compositionally biased region" description="Basic residues" evidence="10">
    <location>
        <begin position="54"/>
        <end position="70"/>
    </location>
</feature>
<feature type="compositionally biased region" description="Basic and acidic residues" evidence="10">
    <location>
        <begin position="38"/>
        <end position="53"/>
    </location>
</feature>
<keyword evidence="4 9" id="KW-0698">rRNA processing</keyword>
<name>A0ABP0EZQ3_CLALP</name>
<evidence type="ECO:0000256" key="3">
    <source>
        <dbReference type="ARBA" id="ARBA00020203"/>
    </source>
</evidence>
<feature type="compositionally biased region" description="Basic residues" evidence="10">
    <location>
        <begin position="116"/>
        <end position="125"/>
    </location>
</feature>
<proteinExistence type="inferred from homology"/>
<comment type="function">
    <text evidence="9">Probable methyltransferase required to silence rDNA.</text>
</comment>
<gene>
    <name evidence="11" type="ORF">CVLEPA_LOCUS2761</name>
</gene>
<dbReference type="Gene3D" id="3.40.50.150">
    <property type="entry name" value="Vaccinia Virus protein VP39"/>
    <property type="match status" value="1"/>
</dbReference>
<evidence type="ECO:0000256" key="8">
    <source>
        <dbReference type="ARBA" id="ARBA00023242"/>
    </source>
</evidence>
<sequence length="397" mass="45169">MMFSCPDEWGDSTKETDLSEALFGEVKLAHDNLPRKKFSKKDLTNAKDKENHLTRKQWKKKQKNKRRSNNKYRLEQKSSKPQNSSSEDDIVKSKIEPDDINSNICNEKINIASNSKRNRTRKRKSANANDVKDIPTDKAPKCSSLIEENSSELLTSEALPTSVTMLESDLDETRGNVLRNKLTAKLNSSRFRFINEQMYTRTSQDTIQLFKGDAGAFHVYHKGFLAQVEKWPVKPLDLIINWVKARPSNLIVSDFGCGEAFLAQSVRNKVHSFDLVALNSHVTEADISNVPLASESVDVVVFCLSLMGTNLQDYLLEANRILKTKGIVKIAEVASRFLGVKPFINDMKKLGFNLIKQDVSNTHFYMFDFSKVKKISKDVLLDSLRGLQLKPCLYKKR</sequence>
<evidence type="ECO:0000313" key="12">
    <source>
        <dbReference type="Proteomes" id="UP001642483"/>
    </source>
</evidence>
<evidence type="ECO:0000313" key="11">
    <source>
        <dbReference type="EMBL" id="CAK8672969.1"/>
    </source>
</evidence>
<evidence type="ECO:0000256" key="7">
    <source>
        <dbReference type="ARBA" id="ARBA00022691"/>
    </source>
</evidence>
<dbReference type="EMBL" id="CAWYQH010000002">
    <property type="protein sequence ID" value="CAK8672969.1"/>
    <property type="molecule type" value="Genomic_DNA"/>
</dbReference>
<dbReference type="InterPro" id="IPR042036">
    <property type="entry name" value="RRP8_N"/>
</dbReference>
<evidence type="ECO:0000256" key="10">
    <source>
        <dbReference type="SAM" id="MobiDB-lite"/>
    </source>
</evidence>
<keyword evidence="5 9" id="KW-0489">Methyltransferase</keyword>
<dbReference type="PANTHER" id="PTHR12787">
    <property type="entry name" value="RIBOSOMAL RNA-PROCESSING PROTEIN 8"/>
    <property type="match status" value="1"/>
</dbReference>
<evidence type="ECO:0000256" key="6">
    <source>
        <dbReference type="ARBA" id="ARBA00022679"/>
    </source>
</evidence>
<feature type="compositionally biased region" description="Basic and acidic residues" evidence="10">
    <location>
        <begin position="130"/>
        <end position="140"/>
    </location>
</feature>
<comment type="subcellular location">
    <subcellularLocation>
        <location evidence="1 9">Nucleus</location>
        <location evidence="1 9">Nucleolus</location>
    </subcellularLocation>
</comment>
<organism evidence="11 12">
    <name type="scientific">Clavelina lepadiformis</name>
    <name type="common">Light-bulb sea squirt</name>
    <name type="synonym">Ascidia lepadiformis</name>
    <dbReference type="NCBI Taxonomy" id="159417"/>
    <lineage>
        <taxon>Eukaryota</taxon>
        <taxon>Metazoa</taxon>
        <taxon>Chordata</taxon>
        <taxon>Tunicata</taxon>
        <taxon>Ascidiacea</taxon>
        <taxon>Aplousobranchia</taxon>
        <taxon>Clavelinidae</taxon>
        <taxon>Clavelina</taxon>
    </lineage>
</organism>
<dbReference type="Pfam" id="PF05148">
    <property type="entry name" value="Methyltransf_8"/>
    <property type="match status" value="1"/>
</dbReference>
<dbReference type="EC" id="2.1.1.-" evidence="9"/>
<reference evidence="11 12" key="1">
    <citation type="submission" date="2024-02" db="EMBL/GenBank/DDBJ databases">
        <authorList>
            <person name="Daric V."/>
            <person name="Darras S."/>
        </authorList>
    </citation>
    <scope>NUCLEOTIDE SEQUENCE [LARGE SCALE GENOMIC DNA]</scope>
</reference>
<accession>A0ABP0EZQ3</accession>
<evidence type="ECO:0000256" key="4">
    <source>
        <dbReference type="ARBA" id="ARBA00022552"/>
    </source>
</evidence>
<keyword evidence="6 9" id="KW-0808">Transferase</keyword>
<evidence type="ECO:0000256" key="2">
    <source>
        <dbReference type="ARBA" id="ARBA00006301"/>
    </source>
</evidence>
<evidence type="ECO:0000256" key="1">
    <source>
        <dbReference type="ARBA" id="ARBA00004604"/>
    </source>
</evidence>